<organism evidence="7 8">
    <name type="scientific">Psychrobacillus mangrovi</name>
    <dbReference type="NCBI Taxonomy" id="3117745"/>
    <lineage>
        <taxon>Bacteria</taxon>
        <taxon>Bacillati</taxon>
        <taxon>Bacillota</taxon>
        <taxon>Bacilli</taxon>
        <taxon>Bacillales</taxon>
        <taxon>Bacillaceae</taxon>
        <taxon>Psychrobacillus</taxon>
    </lineage>
</organism>
<feature type="domain" description="D-isomer specific 2-hydroxyacid dehydrogenase NAD-binding" evidence="6">
    <location>
        <begin position="102"/>
        <end position="276"/>
    </location>
</feature>
<keyword evidence="2 4" id="KW-0560">Oxidoreductase</keyword>
<proteinExistence type="inferred from homology"/>
<accession>A0ABU8F5B1</accession>
<evidence type="ECO:0000313" key="7">
    <source>
        <dbReference type="EMBL" id="MEI4770150.1"/>
    </source>
</evidence>
<dbReference type="Proteomes" id="UP001364890">
    <property type="component" value="Unassembled WGS sequence"/>
</dbReference>
<reference evidence="7 8" key="1">
    <citation type="submission" date="2024-01" db="EMBL/GenBank/DDBJ databases">
        <title>Seven novel Bacillus-like species.</title>
        <authorList>
            <person name="Liu G."/>
        </authorList>
    </citation>
    <scope>NUCLEOTIDE SEQUENCE [LARGE SCALE GENOMIC DNA]</scope>
    <source>
        <strain evidence="7 8">FJAT-51614</strain>
    </source>
</reference>
<evidence type="ECO:0000256" key="4">
    <source>
        <dbReference type="RuleBase" id="RU003719"/>
    </source>
</evidence>
<protein>
    <submittedName>
        <fullName evidence="7">D-2-hydroxyacid dehydrogenase</fullName>
    </submittedName>
</protein>
<dbReference type="SUPFAM" id="SSF52283">
    <property type="entry name" value="Formate/glycerate dehydrogenase catalytic domain-like"/>
    <property type="match status" value="1"/>
</dbReference>
<feature type="domain" description="D-isomer specific 2-hydroxyacid dehydrogenase catalytic" evidence="5">
    <location>
        <begin position="21"/>
        <end position="303"/>
    </location>
</feature>
<dbReference type="SUPFAM" id="SSF51735">
    <property type="entry name" value="NAD(P)-binding Rossmann-fold domains"/>
    <property type="match status" value="1"/>
</dbReference>
<evidence type="ECO:0000256" key="2">
    <source>
        <dbReference type="ARBA" id="ARBA00023002"/>
    </source>
</evidence>
<evidence type="ECO:0000259" key="6">
    <source>
        <dbReference type="Pfam" id="PF02826"/>
    </source>
</evidence>
<keyword evidence="3" id="KW-0520">NAD</keyword>
<dbReference type="Pfam" id="PF00389">
    <property type="entry name" value="2-Hacid_dh"/>
    <property type="match status" value="1"/>
</dbReference>
<name>A0ABU8F5B1_9BACI</name>
<evidence type="ECO:0000256" key="3">
    <source>
        <dbReference type="ARBA" id="ARBA00023027"/>
    </source>
</evidence>
<dbReference type="CDD" id="cd05300">
    <property type="entry name" value="2-Hacid_dh_1"/>
    <property type="match status" value="1"/>
</dbReference>
<evidence type="ECO:0000313" key="8">
    <source>
        <dbReference type="Proteomes" id="UP001364890"/>
    </source>
</evidence>
<comment type="caution">
    <text evidence="7">The sequence shown here is derived from an EMBL/GenBank/DDBJ whole genome shotgun (WGS) entry which is preliminary data.</text>
</comment>
<dbReference type="Pfam" id="PF02826">
    <property type="entry name" value="2-Hacid_dh_C"/>
    <property type="match status" value="1"/>
</dbReference>
<dbReference type="InterPro" id="IPR006140">
    <property type="entry name" value="D-isomer_DH_NAD-bd"/>
</dbReference>
<evidence type="ECO:0000259" key="5">
    <source>
        <dbReference type="Pfam" id="PF00389"/>
    </source>
</evidence>
<gene>
    <name evidence="7" type="ORF">WAX74_10940</name>
</gene>
<sequence>MNILFSFLPKPEQQANLIERFPHVKFYFQKPFDEETLRNAEVFVTYGEDINASHLEAADRLKWIMVASAGLEKMPLKEIASRNILVTNVRGIHKIPMAESILAHILSIKKSLPIIAQNQRNSIWSKKVYSSELYGSTALILGPGAIGGEVGRILQAFGVHTIGCNRSGEPSDFMDDMTSFSELKRALPKADFVISILPSTVETKNLLTNEHFHCMKPTAIFMNFGRGDVVKEEVLLQALQNNYIAYAVLDVFESEPLKEDHPFWKMENVVVSPHVSSHSSQYIVRALDIFTENLTKWLDEDPSLINVIDLERGY</sequence>
<dbReference type="EMBL" id="JBAWSY010000007">
    <property type="protein sequence ID" value="MEI4770150.1"/>
    <property type="molecule type" value="Genomic_DNA"/>
</dbReference>
<dbReference type="Gene3D" id="3.40.50.720">
    <property type="entry name" value="NAD(P)-binding Rossmann-like Domain"/>
    <property type="match status" value="2"/>
</dbReference>
<dbReference type="PANTHER" id="PTHR43333">
    <property type="entry name" value="2-HACID_DH_C DOMAIN-CONTAINING PROTEIN"/>
    <property type="match status" value="1"/>
</dbReference>
<keyword evidence="8" id="KW-1185">Reference proteome</keyword>
<dbReference type="PANTHER" id="PTHR43333:SF1">
    <property type="entry name" value="D-ISOMER SPECIFIC 2-HYDROXYACID DEHYDROGENASE NAD-BINDING DOMAIN-CONTAINING PROTEIN"/>
    <property type="match status" value="1"/>
</dbReference>
<dbReference type="RefSeq" id="WP_336497711.1">
    <property type="nucleotide sequence ID" value="NZ_JBAWSY010000007.1"/>
</dbReference>
<evidence type="ECO:0000256" key="1">
    <source>
        <dbReference type="ARBA" id="ARBA00005854"/>
    </source>
</evidence>
<dbReference type="InterPro" id="IPR006139">
    <property type="entry name" value="D-isomer_2_OHA_DH_cat_dom"/>
</dbReference>
<dbReference type="InterPro" id="IPR036291">
    <property type="entry name" value="NAD(P)-bd_dom_sf"/>
</dbReference>
<comment type="similarity">
    <text evidence="1 4">Belongs to the D-isomer specific 2-hydroxyacid dehydrogenase family.</text>
</comment>